<dbReference type="AlphaFoldDB" id="A0A6L6WKV8"/>
<accession>A0A6L6WKV8</accession>
<dbReference type="EMBL" id="WQLV01000016">
    <property type="protein sequence ID" value="MVO18020.1"/>
    <property type="molecule type" value="Genomic_DNA"/>
</dbReference>
<comment type="caution">
    <text evidence="2">The sequence shown here is derived from an EMBL/GenBank/DDBJ whole genome shotgun (WGS) entry which is preliminary data.</text>
</comment>
<proteinExistence type="predicted"/>
<evidence type="ECO:0000313" key="3">
    <source>
        <dbReference type="Proteomes" id="UP000478892"/>
    </source>
</evidence>
<keyword evidence="1" id="KW-0472">Membrane</keyword>
<keyword evidence="1" id="KW-0812">Transmembrane</keyword>
<dbReference type="Proteomes" id="UP000478892">
    <property type="component" value="Unassembled WGS sequence"/>
</dbReference>
<evidence type="ECO:0000256" key="1">
    <source>
        <dbReference type="SAM" id="Phobius"/>
    </source>
</evidence>
<gene>
    <name evidence="2" type="ORF">GO984_19545</name>
</gene>
<evidence type="ECO:0000313" key="2">
    <source>
        <dbReference type="EMBL" id="MVO18020.1"/>
    </source>
</evidence>
<name>A0A6L6WKV8_9RHOB</name>
<sequence length="148" mass="15997">MANNEQFSEQLSLEQALKHIQTSPPIRKIKEMLDRTELSADTKALLYDVAKVTVKIGETVVAVGRRIIDIAYKLVTKFPNTTFAAIVAVVLTTLCTGTIGALIPALAVALNKLIFLLGIAAGAIEDLRQNAMKNAMERVAMEFAALQG</sequence>
<protein>
    <submittedName>
        <fullName evidence="2">Uncharacterized protein</fullName>
    </submittedName>
</protein>
<feature type="transmembrane region" description="Helical" evidence="1">
    <location>
        <begin position="83"/>
        <end position="103"/>
    </location>
</feature>
<reference evidence="2 3" key="1">
    <citation type="submission" date="2019-12" db="EMBL/GenBank/DDBJ databases">
        <authorList>
            <person name="Zhang Y.-J."/>
        </authorList>
    </citation>
    <scope>NUCLEOTIDE SEQUENCE [LARGE SCALE GENOMIC DNA]</scope>
    <source>
        <strain evidence="2 3">CY05</strain>
    </source>
</reference>
<dbReference type="RefSeq" id="WP_157024267.1">
    <property type="nucleotide sequence ID" value="NZ_WQLV01000016.1"/>
</dbReference>
<keyword evidence="3" id="KW-1185">Reference proteome</keyword>
<organism evidence="2 3">
    <name type="scientific">Parasedimentitalea huanghaiensis</name>
    <dbReference type="NCBI Taxonomy" id="2682100"/>
    <lineage>
        <taxon>Bacteria</taxon>
        <taxon>Pseudomonadati</taxon>
        <taxon>Pseudomonadota</taxon>
        <taxon>Alphaproteobacteria</taxon>
        <taxon>Rhodobacterales</taxon>
        <taxon>Paracoccaceae</taxon>
        <taxon>Parasedimentitalea</taxon>
    </lineage>
</organism>
<keyword evidence="1" id="KW-1133">Transmembrane helix</keyword>